<dbReference type="EMBL" id="JAHRIP010080097">
    <property type="protein sequence ID" value="MEQ2312746.1"/>
    <property type="molecule type" value="Genomic_DNA"/>
</dbReference>
<proteinExistence type="inferred from homology"/>
<dbReference type="PANTHER" id="PTHR10903">
    <property type="entry name" value="GTPASE, IMAP FAMILY MEMBER-RELATED"/>
    <property type="match status" value="1"/>
</dbReference>
<sequence length="192" mass="21870">MNGPVNLVLLGTTGNGKSTTGNTIFGNKRFLSKCSSKPVTTECQVEETTINGLHVRVIDTPDMLDEDIKPSVRDKRVKKCVELCESYPCVFVLVMQVSRFTDGERDILKKLKNTFGRKVNEQTIILFTHGNDLHWAEMSLKMFLHECQPDLREIVEMCSSRCVLFENKVSDTGQVEDLMRKVEEVLRDKRKA</sequence>
<evidence type="ECO:0000313" key="5">
    <source>
        <dbReference type="EMBL" id="MEQ2312746.1"/>
    </source>
</evidence>
<dbReference type="Proteomes" id="UP001469553">
    <property type="component" value="Unassembled WGS sequence"/>
</dbReference>
<evidence type="ECO:0000256" key="1">
    <source>
        <dbReference type="ARBA" id="ARBA00008535"/>
    </source>
</evidence>
<accession>A0ABV1A397</accession>
<reference evidence="5 6" key="1">
    <citation type="submission" date="2021-06" db="EMBL/GenBank/DDBJ databases">
        <authorList>
            <person name="Palmer J.M."/>
        </authorList>
    </citation>
    <scope>NUCLEOTIDE SEQUENCE [LARGE SCALE GENOMIC DNA]</scope>
    <source>
        <strain evidence="5 6">AS_MEX2019</strain>
        <tissue evidence="5">Muscle</tissue>
    </source>
</reference>
<dbReference type="Pfam" id="PF04548">
    <property type="entry name" value="AIG1"/>
    <property type="match status" value="1"/>
</dbReference>
<protein>
    <recommendedName>
        <fullName evidence="4">AIG1-type G domain-containing protein</fullName>
    </recommendedName>
</protein>
<evidence type="ECO:0000313" key="6">
    <source>
        <dbReference type="Proteomes" id="UP001469553"/>
    </source>
</evidence>
<evidence type="ECO:0000256" key="2">
    <source>
        <dbReference type="ARBA" id="ARBA00022741"/>
    </source>
</evidence>
<dbReference type="PANTHER" id="PTHR10903:SF188">
    <property type="entry name" value="GTPASE IMAP FAMILY MEMBER 2-LIKE-RELATED"/>
    <property type="match status" value="1"/>
</dbReference>
<organism evidence="5 6">
    <name type="scientific">Ameca splendens</name>
    <dbReference type="NCBI Taxonomy" id="208324"/>
    <lineage>
        <taxon>Eukaryota</taxon>
        <taxon>Metazoa</taxon>
        <taxon>Chordata</taxon>
        <taxon>Craniata</taxon>
        <taxon>Vertebrata</taxon>
        <taxon>Euteleostomi</taxon>
        <taxon>Actinopterygii</taxon>
        <taxon>Neopterygii</taxon>
        <taxon>Teleostei</taxon>
        <taxon>Neoteleostei</taxon>
        <taxon>Acanthomorphata</taxon>
        <taxon>Ovalentaria</taxon>
        <taxon>Atherinomorphae</taxon>
        <taxon>Cyprinodontiformes</taxon>
        <taxon>Goodeidae</taxon>
        <taxon>Ameca</taxon>
    </lineage>
</organism>
<keyword evidence="2" id="KW-0547">Nucleotide-binding</keyword>
<feature type="domain" description="AIG1-type G" evidence="4">
    <location>
        <begin position="2"/>
        <end position="192"/>
    </location>
</feature>
<dbReference type="InterPro" id="IPR027417">
    <property type="entry name" value="P-loop_NTPase"/>
</dbReference>
<comment type="similarity">
    <text evidence="1">Belongs to the TRAFAC class TrmE-Era-EngA-EngB-Septin-like GTPase superfamily. AIG1/Toc34/Toc159-like paraseptin GTPase family. IAN subfamily.</text>
</comment>
<comment type="caution">
    <text evidence="5">The sequence shown here is derived from an EMBL/GenBank/DDBJ whole genome shotgun (WGS) entry which is preliminary data.</text>
</comment>
<dbReference type="Gene3D" id="3.40.50.300">
    <property type="entry name" value="P-loop containing nucleotide triphosphate hydrolases"/>
    <property type="match status" value="1"/>
</dbReference>
<dbReference type="PROSITE" id="PS51720">
    <property type="entry name" value="G_AIG1"/>
    <property type="match status" value="1"/>
</dbReference>
<dbReference type="SUPFAM" id="SSF52540">
    <property type="entry name" value="P-loop containing nucleoside triphosphate hydrolases"/>
    <property type="match status" value="1"/>
</dbReference>
<name>A0ABV1A397_9TELE</name>
<gene>
    <name evidence="5" type="ORF">AMECASPLE_034405</name>
</gene>
<evidence type="ECO:0000256" key="3">
    <source>
        <dbReference type="ARBA" id="ARBA00023134"/>
    </source>
</evidence>
<keyword evidence="3" id="KW-0342">GTP-binding</keyword>
<evidence type="ECO:0000259" key="4">
    <source>
        <dbReference type="PROSITE" id="PS51720"/>
    </source>
</evidence>
<keyword evidence="6" id="KW-1185">Reference proteome</keyword>
<dbReference type="InterPro" id="IPR006703">
    <property type="entry name" value="G_AIG1"/>
</dbReference>
<dbReference type="InterPro" id="IPR045058">
    <property type="entry name" value="GIMA/IAN/Toc"/>
</dbReference>